<feature type="transmembrane region" description="Helical" evidence="5">
    <location>
        <begin position="125"/>
        <end position="146"/>
    </location>
</feature>
<feature type="transmembrane region" description="Helical" evidence="5">
    <location>
        <begin position="158"/>
        <end position="181"/>
    </location>
</feature>
<feature type="transmembrane region" description="Helical" evidence="5">
    <location>
        <begin position="383"/>
        <end position="400"/>
    </location>
</feature>
<feature type="transmembrane region" description="Helical" evidence="5">
    <location>
        <begin position="234"/>
        <end position="253"/>
    </location>
</feature>
<proteinExistence type="predicted"/>
<name>A0A1J4JMV7_9EUKA</name>
<gene>
    <name evidence="6" type="ORF">TRFO_33410</name>
</gene>
<protein>
    <recommendedName>
        <fullName evidence="8">Sulfite exporter TauE/SafE family protein</fullName>
    </recommendedName>
</protein>
<organism evidence="6 7">
    <name type="scientific">Tritrichomonas foetus</name>
    <dbReference type="NCBI Taxonomy" id="1144522"/>
    <lineage>
        <taxon>Eukaryota</taxon>
        <taxon>Metamonada</taxon>
        <taxon>Parabasalia</taxon>
        <taxon>Tritrichomonadida</taxon>
        <taxon>Tritrichomonadidae</taxon>
        <taxon>Tritrichomonas</taxon>
    </lineage>
</organism>
<comment type="caution">
    <text evidence="6">The sequence shown here is derived from an EMBL/GenBank/DDBJ whole genome shotgun (WGS) entry which is preliminary data.</text>
</comment>
<sequence length="457" mass="51899">MIFSFFFFLSHASSILPINKSCLDTDRQFTCGEMLICNNINYSCQFCDNDSQCSSYEKDFYCRFSNQFNGNICVYEPILHQFTTYKIIGACLICLFGIVISLSGIDGGCLYIPVFISIIRIPMNYVSPISSSVIFGGTFSIFLHDVCKHHSFYQRPLINYNVAAIFEPLSWIGVIFGVILNSILPNWMFYSLNLLVLLIVSIVFLVKSIQKFNRRNDYNENELLSFPSSYLGPAFSRIIILIFIHSWIIYMIFPFLSGGNRFQSIATFPMCSIPYWIVTFLPILLYLILEIVFLRSLREYPVLGHNAKTGFWNFTLILLSSLVSGCISGLLGYSGEIIKGPLLGKLGLELDETKATSNLMMFFTSLVVCIHYIANGMLDYKDFLILAGAGFISFFIGSIINKFYKKKIQNSGILNLILAILCIAGFGGVLYFSSQNIKETVENKTYFRFHDFCMLSE</sequence>
<evidence type="ECO:0000256" key="2">
    <source>
        <dbReference type="ARBA" id="ARBA00022692"/>
    </source>
</evidence>
<dbReference type="GeneID" id="94843759"/>
<dbReference type="RefSeq" id="XP_068353162.1">
    <property type="nucleotide sequence ID" value="XM_068509055.1"/>
</dbReference>
<comment type="subcellular location">
    <subcellularLocation>
        <location evidence="1">Membrane</location>
        <topology evidence="1">Multi-pass membrane protein</topology>
    </subcellularLocation>
</comment>
<feature type="transmembrane region" description="Helical" evidence="5">
    <location>
        <begin position="273"/>
        <end position="294"/>
    </location>
</feature>
<evidence type="ECO:0000313" key="6">
    <source>
        <dbReference type="EMBL" id="OHT00026.1"/>
    </source>
</evidence>
<dbReference type="AlphaFoldDB" id="A0A1J4JMV7"/>
<evidence type="ECO:0000256" key="5">
    <source>
        <dbReference type="SAM" id="Phobius"/>
    </source>
</evidence>
<keyword evidence="7" id="KW-1185">Reference proteome</keyword>
<evidence type="ECO:0000313" key="7">
    <source>
        <dbReference type="Proteomes" id="UP000179807"/>
    </source>
</evidence>
<dbReference type="VEuPathDB" id="TrichDB:TRFO_33410"/>
<dbReference type="PANTHER" id="PTHR14255">
    <property type="entry name" value="CEREBLON"/>
    <property type="match status" value="1"/>
</dbReference>
<reference evidence="6" key="1">
    <citation type="submission" date="2016-10" db="EMBL/GenBank/DDBJ databases">
        <authorList>
            <person name="Benchimol M."/>
            <person name="Almeida L.G."/>
            <person name="Vasconcelos A.T."/>
            <person name="Perreira-Neves A."/>
            <person name="Rosa I.A."/>
            <person name="Tasca T."/>
            <person name="Bogo M.R."/>
            <person name="de Souza W."/>
        </authorList>
    </citation>
    <scope>NUCLEOTIDE SEQUENCE [LARGE SCALE GENOMIC DNA]</scope>
    <source>
        <strain evidence="6">K</strain>
    </source>
</reference>
<dbReference type="GO" id="GO:0016567">
    <property type="term" value="P:protein ubiquitination"/>
    <property type="evidence" value="ECO:0007669"/>
    <property type="project" value="TreeGrafter"/>
</dbReference>
<feature type="transmembrane region" description="Helical" evidence="5">
    <location>
        <begin position="355"/>
        <end position="374"/>
    </location>
</feature>
<keyword evidence="3 5" id="KW-1133">Transmembrane helix</keyword>
<dbReference type="InterPro" id="IPR002781">
    <property type="entry name" value="TM_pro_TauE-like"/>
</dbReference>
<dbReference type="OrthoDB" id="434519at2759"/>
<evidence type="ECO:0000256" key="4">
    <source>
        <dbReference type="ARBA" id="ARBA00023136"/>
    </source>
</evidence>
<evidence type="ECO:0000256" key="3">
    <source>
        <dbReference type="ARBA" id="ARBA00022989"/>
    </source>
</evidence>
<feature type="transmembrane region" description="Helical" evidence="5">
    <location>
        <begin position="314"/>
        <end position="335"/>
    </location>
</feature>
<dbReference type="PANTHER" id="PTHR14255:SF3">
    <property type="entry name" value="SULFITE EXPORTER TAUE_SAFE FAMILY PROTEIN 5-RELATED"/>
    <property type="match status" value="1"/>
</dbReference>
<evidence type="ECO:0000256" key="1">
    <source>
        <dbReference type="ARBA" id="ARBA00004141"/>
    </source>
</evidence>
<dbReference type="Pfam" id="PF01925">
    <property type="entry name" value="TauE"/>
    <property type="match status" value="2"/>
</dbReference>
<dbReference type="EMBL" id="MLAK01000975">
    <property type="protein sequence ID" value="OHT00026.1"/>
    <property type="molecule type" value="Genomic_DNA"/>
</dbReference>
<evidence type="ECO:0008006" key="8">
    <source>
        <dbReference type="Google" id="ProtNLM"/>
    </source>
</evidence>
<dbReference type="GO" id="GO:0031464">
    <property type="term" value="C:Cul4A-RING E3 ubiquitin ligase complex"/>
    <property type="evidence" value="ECO:0007669"/>
    <property type="project" value="TreeGrafter"/>
</dbReference>
<feature type="transmembrane region" description="Helical" evidence="5">
    <location>
        <begin position="187"/>
        <end position="206"/>
    </location>
</feature>
<dbReference type="GO" id="GO:0016020">
    <property type="term" value="C:membrane"/>
    <property type="evidence" value="ECO:0007669"/>
    <property type="project" value="UniProtKB-SubCell"/>
</dbReference>
<feature type="transmembrane region" description="Helical" evidence="5">
    <location>
        <begin position="87"/>
        <end position="119"/>
    </location>
</feature>
<keyword evidence="4 5" id="KW-0472">Membrane</keyword>
<accession>A0A1J4JMV7</accession>
<feature type="transmembrane region" description="Helical" evidence="5">
    <location>
        <begin position="412"/>
        <end position="432"/>
    </location>
</feature>
<keyword evidence="2 5" id="KW-0812">Transmembrane</keyword>
<dbReference type="Proteomes" id="UP000179807">
    <property type="component" value="Unassembled WGS sequence"/>
</dbReference>